<keyword evidence="4" id="KW-1185">Reference proteome</keyword>
<sequence length="227" mass="26433">NRIVLDMTRSMMKTKGLPHSFWGEAITTAMYVLNKCPTKRLDSLVPKEVWTGKKPNFKHLRIFGSLCFRHIHDERRRKLDDKSQPTILVGYHSTGAYELYDPVAKKIMLSRDVHIDEAEAWEWFKQPSTTISKVSLTLEESDCGEDHGEKNKVAQTHNTRPQRSKHLPSRFDDCEVFSDDLITVDGDLVYMAFLADFEPITFEEATKRNEWKEAMKEELRAIERNQT</sequence>
<dbReference type="InterPro" id="IPR057670">
    <property type="entry name" value="SH3_retrovirus"/>
</dbReference>
<evidence type="ECO:0000256" key="1">
    <source>
        <dbReference type="SAM" id="MobiDB-lite"/>
    </source>
</evidence>
<gene>
    <name evidence="3" type="ORF">KK1_012068</name>
</gene>
<evidence type="ECO:0000259" key="2">
    <source>
        <dbReference type="Pfam" id="PF25597"/>
    </source>
</evidence>
<evidence type="ECO:0000313" key="3">
    <source>
        <dbReference type="EMBL" id="KYP65802.1"/>
    </source>
</evidence>
<proteinExistence type="predicted"/>
<dbReference type="SUPFAM" id="SSF53098">
    <property type="entry name" value="Ribonuclease H-like"/>
    <property type="match status" value="1"/>
</dbReference>
<protein>
    <submittedName>
        <fullName evidence="3">Retrovirus-related Pol polyprotein from transposon TNT 1-94</fullName>
    </submittedName>
</protein>
<name>A0A151TFH2_CAJCA</name>
<organism evidence="3 4">
    <name type="scientific">Cajanus cajan</name>
    <name type="common">Pigeon pea</name>
    <name type="synonym">Cajanus indicus</name>
    <dbReference type="NCBI Taxonomy" id="3821"/>
    <lineage>
        <taxon>Eukaryota</taxon>
        <taxon>Viridiplantae</taxon>
        <taxon>Streptophyta</taxon>
        <taxon>Embryophyta</taxon>
        <taxon>Tracheophyta</taxon>
        <taxon>Spermatophyta</taxon>
        <taxon>Magnoliopsida</taxon>
        <taxon>eudicotyledons</taxon>
        <taxon>Gunneridae</taxon>
        <taxon>Pentapetalae</taxon>
        <taxon>rosids</taxon>
        <taxon>fabids</taxon>
        <taxon>Fabales</taxon>
        <taxon>Fabaceae</taxon>
        <taxon>Papilionoideae</taxon>
        <taxon>50 kb inversion clade</taxon>
        <taxon>NPAAA clade</taxon>
        <taxon>indigoferoid/millettioid clade</taxon>
        <taxon>Phaseoleae</taxon>
        <taxon>Cajanus</taxon>
    </lineage>
</organism>
<reference evidence="3 4" key="1">
    <citation type="journal article" date="2012" name="Nat. Biotechnol.">
        <title>Draft genome sequence of pigeonpea (Cajanus cajan), an orphan legume crop of resource-poor farmers.</title>
        <authorList>
            <person name="Varshney R.K."/>
            <person name="Chen W."/>
            <person name="Li Y."/>
            <person name="Bharti A.K."/>
            <person name="Saxena R.K."/>
            <person name="Schlueter J.A."/>
            <person name="Donoghue M.T."/>
            <person name="Azam S."/>
            <person name="Fan G."/>
            <person name="Whaley A.M."/>
            <person name="Farmer A.D."/>
            <person name="Sheridan J."/>
            <person name="Iwata A."/>
            <person name="Tuteja R."/>
            <person name="Penmetsa R.V."/>
            <person name="Wu W."/>
            <person name="Upadhyaya H.D."/>
            <person name="Yang S.P."/>
            <person name="Shah T."/>
            <person name="Saxena K.B."/>
            <person name="Michael T."/>
            <person name="McCombie W.R."/>
            <person name="Yang B."/>
            <person name="Zhang G."/>
            <person name="Yang H."/>
            <person name="Wang J."/>
            <person name="Spillane C."/>
            <person name="Cook D.R."/>
            <person name="May G.D."/>
            <person name="Xu X."/>
            <person name="Jackson S.A."/>
        </authorList>
    </citation>
    <scope>NUCLEOTIDE SEQUENCE [LARGE SCALE GENOMIC DNA]</scope>
    <source>
        <strain evidence="4">cv. Asha</strain>
    </source>
</reference>
<dbReference type="InterPro" id="IPR012337">
    <property type="entry name" value="RNaseH-like_sf"/>
</dbReference>
<feature type="non-terminal residue" evidence="3">
    <location>
        <position position="1"/>
    </location>
</feature>
<dbReference type="PANTHER" id="PTHR42648">
    <property type="entry name" value="TRANSPOSASE, PUTATIVE-RELATED"/>
    <property type="match status" value="1"/>
</dbReference>
<dbReference type="GO" id="GO:0003676">
    <property type="term" value="F:nucleic acid binding"/>
    <property type="evidence" value="ECO:0007669"/>
    <property type="project" value="InterPro"/>
</dbReference>
<dbReference type="Gramene" id="C.cajan_11715.t">
    <property type="protein sequence ID" value="C.cajan_11715.t.cds1"/>
    <property type="gene ID" value="C.cajan_11715"/>
</dbReference>
<feature type="region of interest" description="Disordered" evidence="1">
    <location>
        <begin position="143"/>
        <end position="165"/>
    </location>
</feature>
<dbReference type="Proteomes" id="UP000075243">
    <property type="component" value="Chromosome 6"/>
</dbReference>
<dbReference type="PANTHER" id="PTHR42648:SF18">
    <property type="entry name" value="RETROTRANSPOSON, UNCLASSIFIED-LIKE PROTEIN"/>
    <property type="match status" value="1"/>
</dbReference>
<dbReference type="InterPro" id="IPR039537">
    <property type="entry name" value="Retrotran_Ty1/copia-like"/>
</dbReference>
<evidence type="ECO:0000313" key="4">
    <source>
        <dbReference type="Proteomes" id="UP000075243"/>
    </source>
</evidence>
<dbReference type="EMBL" id="CM003608">
    <property type="protein sequence ID" value="KYP65802.1"/>
    <property type="molecule type" value="Genomic_DNA"/>
</dbReference>
<dbReference type="Pfam" id="PF25597">
    <property type="entry name" value="SH3_retrovirus"/>
    <property type="match status" value="1"/>
</dbReference>
<dbReference type="Gene3D" id="3.30.420.10">
    <property type="entry name" value="Ribonuclease H-like superfamily/Ribonuclease H"/>
    <property type="match status" value="1"/>
</dbReference>
<dbReference type="AlphaFoldDB" id="A0A151TFH2"/>
<feature type="domain" description="Retroviral polymerase SH3-like" evidence="2">
    <location>
        <begin position="65"/>
        <end position="127"/>
    </location>
</feature>
<dbReference type="InterPro" id="IPR036397">
    <property type="entry name" value="RNaseH_sf"/>
</dbReference>
<accession>A0A151TFH2</accession>